<evidence type="ECO:0000256" key="3">
    <source>
        <dbReference type="ARBA" id="ARBA00022691"/>
    </source>
</evidence>
<dbReference type="OrthoDB" id="16079at2759"/>
<keyword evidence="2 5" id="KW-0808">Transferase</keyword>
<dbReference type="Gene3D" id="3.40.50.150">
    <property type="entry name" value="Vaccinia Virus protein VP39"/>
    <property type="match status" value="1"/>
</dbReference>
<dbReference type="PANTHER" id="PTHR11727:SF17">
    <property type="entry name" value="DIMETHYLADENOSINE TRANSFERASE 1, MITOCHONDRIAL"/>
    <property type="match status" value="1"/>
</dbReference>
<dbReference type="InterPro" id="IPR029063">
    <property type="entry name" value="SAM-dependent_MTases_sf"/>
</dbReference>
<evidence type="ECO:0000256" key="4">
    <source>
        <dbReference type="ARBA" id="ARBA00022884"/>
    </source>
</evidence>
<protein>
    <submittedName>
        <fullName evidence="5">S-adenosyl-L-methionine-dependent methyltransferase</fullName>
    </submittedName>
</protein>
<name>A0A137P482_CONC2</name>
<proteinExistence type="predicted"/>
<evidence type="ECO:0000256" key="2">
    <source>
        <dbReference type="ARBA" id="ARBA00022679"/>
    </source>
</evidence>
<keyword evidence="6" id="KW-1185">Reference proteome</keyword>
<dbReference type="InterPro" id="IPR001737">
    <property type="entry name" value="KsgA/Erm"/>
</dbReference>
<dbReference type="EMBL" id="KQ964522">
    <property type="protein sequence ID" value="KXN69827.1"/>
    <property type="molecule type" value="Genomic_DNA"/>
</dbReference>
<dbReference type="PANTHER" id="PTHR11727">
    <property type="entry name" value="DIMETHYLADENOSINE TRANSFERASE"/>
    <property type="match status" value="1"/>
</dbReference>
<dbReference type="GO" id="GO:0034246">
    <property type="term" value="F:mitochondrial transcription factor activity"/>
    <property type="evidence" value="ECO:0007669"/>
    <property type="project" value="TreeGrafter"/>
</dbReference>
<organism evidence="5 6">
    <name type="scientific">Conidiobolus coronatus (strain ATCC 28846 / CBS 209.66 / NRRL 28638)</name>
    <name type="common">Delacroixia coronata</name>
    <dbReference type="NCBI Taxonomy" id="796925"/>
    <lineage>
        <taxon>Eukaryota</taxon>
        <taxon>Fungi</taxon>
        <taxon>Fungi incertae sedis</taxon>
        <taxon>Zoopagomycota</taxon>
        <taxon>Entomophthoromycotina</taxon>
        <taxon>Entomophthoromycetes</taxon>
        <taxon>Entomophthorales</taxon>
        <taxon>Ancylistaceae</taxon>
        <taxon>Conidiobolus</taxon>
    </lineage>
</organism>
<dbReference type="GO" id="GO:0000179">
    <property type="term" value="F:rRNA (adenine-N6,N6-)-dimethyltransferase activity"/>
    <property type="evidence" value="ECO:0007669"/>
    <property type="project" value="TreeGrafter"/>
</dbReference>
<evidence type="ECO:0000313" key="6">
    <source>
        <dbReference type="Proteomes" id="UP000070444"/>
    </source>
</evidence>
<dbReference type="SUPFAM" id="SSF53335">
    <property type="entry name" value="S-adenosyl-L-methionine-dependent methyltransferases"/>
    <property type="match status" value="1"/>
</dbReference>
<keyword evidence="4" id="KW-0694">RNA-binding</keyword>
<accession>A0A137P482</accession>
<dbReference type="AlphaFoldDB" id="A0A137P482"/>
<evidence type="ECO:0000256" key="1">
    <source>
        <dbReference type="ARBA" id="ARBA00022603"/>
    </source>
</evidence>
<keyword evidence="1 5" id="KW-0489">Methyltransferase</keyword>
<dbReference type="GO" id="GO:0005759">
    <property type="term" value="C:mitochondrial matrix"/>
    <property type="evidence" value="ECO:0007669"/>
    <property type="project" value="TreeGrafter"/>
</dbReference>
<evidence type="ECO:0000313" key="5">
    <source>
        <dbReference type="EMBL" id="KXN69827.1"/>
    </source>
</evidence>
<dbReference type="GO" id="GO:0003723">
    <property type="term" value="F:RNA binding"/>
    <property type="evidence" value="ECO:0007669"/>
    <property type="project" value="UniProtKB-KW"/>
</dbReference>
<dbReference type="Proteomes" id="UP000070444">
    <property type="component" value="Unassembled WGS sequence"/>
</dbReference>
<sequence>MKRILISRALQSNLYISQIITRKYTTSAIKFPGIPDSESVKAELQKFSNSGKIHRDVIIKESAIDYFDTKLCNKIDLKGKTVIELYPGPGLLTRSILKQDPAGIIPIDPVSGFGRQMQELEESTGIPIEHEMYDNSPSLNIGSVLQDKLPVEKQKLKRETHSYKTMHPNLVMIGATNDEWKSTQLIHHIVESSYHREGWFKYGRFPIYLLLSQAALKKLGKGVKLPWAISSLFDVYLEGIEGKKFEIQPKNFNDKNLQLIPNDIWLISSGRKKVGVLKLVPLEEPKIKAPLYIFTNILFLFGQSKSAKLKSAIKTLDPGSEAVLSLIPQIDPNTKCKDLTLEELDAICIEYLNWYKKAFGKEPPKPMYMI</sequence>
<dbReference type="GO" id="GO:0006391">
    <property type="term" value="P:transcription initiation at mitochondrial promoter"/>
    <property type="evidence" value="ECO:0007669"/>
    <property type="project" value="TreeGrafter"/>
</dbReference>
<reference evidence="5 6" key="1">
    <citation type="journal article" date="2015" name="Genome Biol. Evol.">
        <title>Phylogenomic analyses indicate that early fungi evolved digesting cell walls of algal ancestors of land plants.</title>
        <authorList>
            <person name="Chang Y."/>
            <person name="Wang S."/>
            <person name="Sekimoto S."/>
            <person name="Aerts A.L."/>
            <person name="Choi C."/>
            <person name="Clum A."/>
            <person name="LaButti K.M."/>
            <person name="Lindquist E.A."/>
            <person name="Yee Ngan C."/>
            <person name="Ohm R.A."/>
            <person name="Salamov A.A."/>
            <person name="Grigoriev I.V."/>
            <person name="Spatafora J.W."/>
            <person name="Berbee M.L."/>
        </authorList>
    </citation>
    <scope>NUCLEOTIDE SEQUENCE [LARGE SCALE GENOMIC DNA]</scope>
    <source>
        <strain evidence="5 6">NRRL 28638</strain>
    </source>
</reference>
<dbReference type="STRING" id="796925.A0A137P482"/>
<keyword evidence="3" id="KW-0949">S-adenosyl-L-methionine</keyword>
<gene>
    <name evidence="5" type="ORF">CONCODRAFT_7717</name>
</gene>